<keyword evidence="2" id="KW-1185">Reference proteome</keyword>
<dbReference type="Proteomes" id="UP001196413">
    <property type="component" value="Unassembled WGS sequence"/>
</dbReference>
<dbReference type="PANTHER" id="PTHR45748">
    <property type="entry name" value="1-PHOSPHATIDYLINOSITOL 3-PHOSPHATE 5-KINASE-RELATED"/>
    <property type="match status" value="1"/>
</dbReference>
<dbReference type="GO" id="GO:0046854">
    <property type="term" value="P:phosphatidylinositol phosphate biosynthetic process"/>
    <property type="evidence" value="ECO:0007669"/>
    <property type="project" value="TreeGrafter"/>
</dbReference>
<proteinExistence type="predicted"/>
<organism evidence="1 2">
    <name type="scientific">Parelaphostrongylus tenuis</name>
    <name type="common">Meningeal worm</name>
    <dbReference type="NCBI Taxonomy" id="148309"/>
    <lineage>
        <taxon>Eukaryota</taxon>
        <taxon>Metazoa</taxon>
        <taxon>Ecdysozoa</taxon>
        <taxon>Nematoda</taxon>
        <taxon>Chromadorea</taxon>
        <taxon>Rhabditida</taxon>
        <taxon>Rhabditina</taxon>
        <taxon>Rhabditomorpha</taxon>
        <taxon>Strongyloidea</taxon>
        <taxon>Metastrongylidae</taxon>
        <taxon>Parelaphostrongylus</taxon>
    </lineage>
</organism>
<gene>
    <name evidence="1" type="ORF">KIN20_029495</name>
</gene>
<evidence type="ECO:0000313" key="2">
    <source>
        <dbReference type="Proteomes" id="UP001196413"/>
    </source>
</evidence>
<dbReference type="PANTHER" id="PTHR45748:SF7">
    <property type="entry name" value="1-PHOSPHATIDYLINOSITOL 3-PHOSPHATE 5-KINASE-RELATED"/>
    <property type="match status" value="1"/>
</dbReference>
<dbReference type="EMBL" id="JAHQIW010006174">
    <property type="protein sequence ID" value="KAJ1368373.1"/>
    <property type="molecule type" value="Genomic_DNA"/>
</dbReference>
<name>A0AAD5R2V1_PARTN</name>
<protein>
    <submittedName>
        <fullName evidence="1">Uncharacterized protein</fullName>
    </submittedName>
</protein>
<sequence length="216" mass="24898">MNISVWHLSFGKYLDYLAYSTFSKGGPTSLVWQECSHCFFHEHTHFYSQGNYIASFRVTPIRPYNVRFSPVLCRIVPNQYNKQALLDGVTRIASLADDIIRTAEERLSLFAQHDQYNPYAGTFYTVLRRIVDKTITLLEEKRKYAEELKAVDKAVIPSNDKYAIKANEAQMYIREAIYQLITVWNDQSTVLSATIRAAKKSSEDGGVTEHILAWRK</sequence>
<dbReference type="AlphaFoldDB" id="A0AAD5R2V1"/>
<evidence type="ECO:0000313" key="1">
    <source>
        <dbReference type="EMBL" id="KAJ1368373.1"/>
    </source>
</evidence>
<dbReference type="GO" id="GO:0010008">
    <property type="term" value="C:endosome membrane"/>
    <property type="evidence" value="ECO:0007669"/>
    <property type="project" value="TreeGrafter"/>
</dbReference>
<comment type="caution">
    <text evidence="1">The sequence shown here is derived from an EMBL/GenBank/DDBJ whole genome shotgun (WGS) entry which is preliminary data.</text>
</comment>
<dbReference type="GO" id="GO:0000285">
    <property type="term" value="F:1-phosphatidylinositol-3-phosphate 5-kinase activity"/>
    <property type="evidence" value="ECO:0007669"/>
    <property type="project" value="TreeGrafter"/>
</dbReference>
<accession>A0AAD5R2V1</accession>
<reference evidence="1" key="1">
    <citation type="submission" date="2021-06" db="EMBL/GenBank/DDBJ databases">
        <title>Parelaphostrongylus tenuis whole genome reference sequence.</title>
        <authorList>
            <person name="Garwood T.J."/>
            <person name="Larsen P.A."/>
            <person name="Fountain-Jones N.M."/>
            <person name="Garbe J.R."/>
            <person name="Macchietto M.G."/>
            <person name="Kania S.A."/>
            <person name="Gerhold R.W."/>
            <person name="Richards J.E."/>
            <person name="Wolf T.M."/>
        </authorList>
    </citation>
    <scope>NUCLEOTIDE SEQUENCE</scope>
    <source>
        <strain evidence="1">MNPRO001-30</strain>
        <tissue evidence="1">Meninges</tissue>
    </source>
</reference>